<keyword evidence="3" id="KW-1185">Reference proteome</keyword>
<accession>A0A8K0CDK8</accession>
<gene>
    <name evidence="2" type="ORF">ILUMI_24371</name>
</gene>
<evidence type="ECO:0000313" key="2">
    <source>
        <dbReference type="EMBL" id="KAF2881815.1"/>
    </source>
</evidence>
<evidence type="ECO:0000313" key="3">
    <source>
        <dbReference type="Proteomes" id="UP000801492"/>
    </source>
</evidence>
<protein>
    <submittedName>
        <fullName evidence="2">Uncharacterized protein</fullName>
    </submittedName>
</protein>
<dbReference type="AlphaFoldDB" id="A0A8K0CDK8"/>
<feature type="region of interest" description="Disordered" evidence="1">
    <location>
        <begin position="1"/>
        <end position="28"/>
    </location>
</feature>
<reference evidence="2" key="1">
    <citation type="submission" date="2019-08" db="EMBL/GenBank/DDBJ databases">
        <title>The genome of the North American firefly Photinus pyralis.</title>
        <authorList>
            <consortium name="Photinus pyralis genome working group"/>
            <person name="Fallon T.R."/>
            <person name="Sander Lower S.E."/>
            <person name="Weng J.-K."/>
        </authorList>
    </citation>
    <scope>NUCLEOTIDE SEQUENCE</scope>
    <source>
        <strain evidence="2">TRF0915ILg1</strain>
        <tissue evidence="2">Whole body</tissue>
    </source>
</reference>
<feature type="compositionally biased region" description="Basic and acidic residues" evidence="1">
    <location>
        <begin position="9"/>
        <end position="28"/>
    </location>
</feature>
<organism evidence="2 3">
    <name type="scientific">Ignelater luminosus</name>
    <name type="common">Cucubano</name>
    <name type="synonym">Pyrophorus luminosus</name>
    <dbReference type="NCBI Taxonomy" id="2038154"/>
    <lineage>
        <taxon>Eukaryota</taxon>
        <taxon>Metazoa</taxon>
        <taxon>Ecdysozoa</taxon>
        <taxon>Arthropoda</taxon>
        <taxon>Hexapoda</taxon>
        <taxon>Insecta</taxon>
        <taxon>Pterygota</taxon>
        <taxon>Neoptera</taxon>
        <taxon>Endopterygota</taxon>
        <taxon>Coleoptera</taxon>
        <taxon>Polyphaga</taxon>
        <taxon>Elateriformia</taxon>
        <taxon>Elateroidea</taxon>
        <taxon>Elateridae</taxon>
        <taxon>Agrypninae</taxon>
        <taxon>Pyrophorini</taxon>
        <taxon>Ignelater</taxon>
    </lineage>
</organism>
<dbReference type="Proteomes" id="UP000801492">
    <property type="component" value="Unassembled WGS sequence"/>
</dbReference>
<sequence>MIKSQTEIDNARLAKKRNEENEYEQRESRRDIELLKQEIMRKLEKEAGNSDLEINQKKTKYMVVGNTGGDDKNQVQLTSQAGKEHKSEKVKHFVYLRVTLAKSGKEDL</sequence>
<proteinExistence type="predicted"/>
<evidence type="ECO:0000256" key="1">
    <source>
        <dbReference type="SAM" id="MobiDB-lite"/>
    </source>
</evidence>
<name>A0A8K0CDK8_IGNLU</name>
<comment type="caution">
    <text evidence="2">The sequence shown here is derived from an EMBL/GenBank/DDBJ whole genome shotgun (WGS) entry which is preliminary data.</text>
</comment>
<dbReference type="EMBL" id="VTPC01090697">
    <property type="protein sequence ID" value="KAF2881815.1"/>
    <property type="molecule type" value="Genomic_DNA"/>
</dbReference>